<reference evidence="6 7" key="1">
    <citation type="submission" date="2019-02" db="EMBL/GenBank/DDBJ databases">
        <title>Pedobacter sp. RP-1-13 sp. nov., isolated from Arctic soil.</title>
        <authorList>
            <person name="Dahal R.H."/>
        </authorList>
    </citation>
    <scope>NUCLEOTIDE SEQUENCE [LARGE SCALE GENOMIC DNA]</scope>
    <source>
        <strain evidence="6 7">RP-1-13</strain>
    </source>
</reference>
<feature type="domain" description="Metallo-beta-lactamase" evidence="5">
    <location>
        <begin position="61"/>
        <end position="251"/>
    </location>
</feature>
<dbReference type="GO" id="GO:0046872">
    <property type="term" value="F:metal ion binding"/>
    <property type="evidence" value="ECO:0007669"/>
    <property type="project" value="UniProtKB-KW"/>
</dbReference>
<dbReference type="InterPro" id="IPR036866">
    <property type="entry name" value="RibonucZ/Hydroxyglut_hydro"/>
</dbReference>
<sequence>MISTPLKHPIFTLVICLLISIFTFKTVAQTIAEPKDTPAEWSKPYAPFRIVGNLYHVGTYDLACYLIVTEKGNILINTGLANSEQLISNNIKALGFKLTDTKILLTTQAHYDHMGAMAALKKATRAKVLVNANDAQVMKDGGSSDYALGNGVKTYLPLKPDALLHDKAVIKLGSTKLVMLDHPGHTKGSCSYLLEVKDKTKTYKVLIANMPTIVTDKKFHEVDAYPNIEKDYARTLKAMKALSFDIWLASHASQFNLHQKHKPTDSYNPTAFMDKKGYDKALADLQLAFDKKIAVKSSN</sequence>
<evidence type="ECO:0000259" key="5">
    <source>
        <dbReference type="SMART" id="SM00849"/>
    </source>
</evidence>
<dbReference type="NCBIfam" id="NF012229">
    <property type="entry name" value="bla_class_B_core"/>
    <property type="match status" value="1"/>
</dbReference>
<evidence type="ECO:0000256" key="2">
    <source>
        <dbReference type="ARBA" id="ARBA00022723"/>
    </source>
</evidence>
<dbReference type="Gene3D" id="3.60.15.10">
    <property type="entry name" value="Ribonuclease Z/Hydroxyacylglutathione hydrolase-like"/>
    <property type="match status" value="1"/>
</dbReference>
<dbReference type="RefSeq" id="WP_131553736.1">
    <property type="nucleotide sequence ID" value="NZ_SJSK01000003.1"/>
</dbReference>
<dbReference type="NCBIfam" id="NF033105">
    <property type="entry name" value="bla_subclass_B3"/>
    <property type="match status" value="1"/>
</dbReference>
<gene>
    <name evidence="6" type="primary">bla</name>
    <name evidence="6" type="ORF">EZ428_13745</name>
</gene>
<keyword evidence="4" id="KW-0862">Zinc</keyword>
<dbReference type="GO" id="GO:0016787">
    <property type="term" value="F:hydrolase activity"/>
    <property type="evidence" value="ECO:0007669"/>
    <property type="project" value="UniProtKB-KW"/>
</dbReference>
<keyword evidence="2" id="KW-0479">Metal-binding</keyword>
<dbReference type="PANTHER" id="PTHR46233">
    <property type="entry name" value="HYDROXYACYLGLUTATHIONE HYDROLASE GLOC"/>
    <property type="match status" value="1"/>
</dbReference>
<dbReference type="AlphaFoldDB" id="A0A4R0MTF7"/>
<dbReference type="Proteomes" id="UP000292884">
    <property type="component" value="Unassembled WGS sequence"/>
</dbReference>
<evidence type="ECO:0000256" key="3">
    <source>
        <dbReference type="ARBA" id="ARBA00022801"/>
    </source>
</evidence>
<comment type="caution">
    <text evidence="6">The sequence shown here is derived from an EMBL/GenBank/DDBJ whole genome shotgun (WGS) entry which is preliminary data.</text>
</comment>
<evidence type="ECO:0000313" key="6">
    <source>
        <dbReference type="EMBL" id="TCC90335.1"/>
    </source>
</evidence>
<dbReference type="InterPro" id="IPR051453">
    <property type="entry name" value="MBL_Glyoxalase_II"/>
</dbReference>
<protein>
    <submittedName>
        <fullName evidence="6">Subclass B3 metallo-beta-lactamase</fullName>
    </submittedName>
</protein>
<organism evidence="6 7">
    <name type="scientific">Pedobacter frigiditerrae</name>
    <dbReference type="NCBI Taxonomy" id="2530452"/>
    <lineage>
        <taxon>Bacteria</taxon>
        <taxon>Pseudomonadati</taxon>
        <taxon>Bacteroidota</taxon>
        <taxon>Sphingobacteriia</taxon>
        <taxon>Sphingobacteriales</taxon>
        <taxon>Sphingobacteriaceae</taxon>
        <taxon>Pedobacter</taxon>
    </lineage>
</organism>
<dbReference type="Pfam" id="PF00753">
    <property type="entry name" value="Lactamase_B"/>
    <property type="match status" value="1"/>
</dbReference>
<evidence type="ECO:0000313" key="7">
    <source>
        <dbReference type="Proteomes" id="UP000292884"/>
    </source>
</evidence>
<dbReference type="PANTHER" id="PTHR46233:SF3">
    <property type="entry name" value="HYDROXYACYLGLUTATHIONE HYDROLASE GLOC"/>
    <property type="match status" value="1"/>
</dbReference>
<accession>A0A4R0MTF7</accession>
<keyword evidence="3" id="KW-0378">Hydrolase</keyword>
<dbReference type="OrthoDB" id="9802248at2"/>
<name>A0A4R0MTF7_9SPHI</name>
<comment type="cofactor">
    <cofactor evidence="1">
        <name>Zn(2+)</name>
        <dbReference type="ChEBI" id="CHEBI:29105"/>
    </cofactor>
</comment>
<dbReference type="SMART" id="SM00849">
    <property type="entry name" value="Lactamase_B"/>
    <property type="match status" value="1"/>
</dbReference>
<dbReference type="SUPFAM" id="SSF56281">
    <property type="entry name" value="Metallo-hydrolase/oxidoreductase"/>
    <property type="match status" value="1"/>
</dbReference>
<keyword evidence="7" id="KW-1185">Reference proteome</keyword>
<proteinExistence type="predicted"/>
<evidence type="ECO:0000256" key="4">
    <source>
        <dbReference type="ARBA" id="ARBA00022833"/>
    </source>
</evidence>
<dbReference type="InterPro" id="IPR001279">
    <property type="entry name" value="Metallo-B-lactamas"/>
</dbReference>
<dbReference type="EMBL" id="SJSK01000003">
    <property type="protein sequence ID" value="TCC90335.1"/>
    <property type="molecule type" value="Genomic_DNA"/>
</dbReference>
<evidence type="ECO:0000256" key="1">
    <source>
        <dbReference type="ARBA" id="ARBA00001947"/>
    </source>
</evidence>